<evidence type="ECO:0000313" key="5">
    <source>
        <dbReference type="Proteomes" id="UP001327093"/>
    </source>
</evidence>
<evidence type="ECO:0000259" key="3">
    <source>
        <dbReference type="PROSITE" id="PS51186"/>
    </source>
</evidence>
<dbReference type="InterPro" id="IPR016181">
    <property type="entry name" value="Acyl_CoA_acyltransferase"/>
</dbReference>
<keyword evidence="2" id="KW-0012">Acyltransferase</keyword>
<dbReference type="InterPro" id="IPR000182">
    <property type="entry name" value="GNAT_dom"/>
</dbReference>
<feature type="domain" description="N-acetyltransferase" evidence="3">
    <location>
        <begin position="1"/>
        <end position="144"/>
    </location>
</feature>
<protein>
    <submittedName>
        <fullName evidence="4">GNAT family N-acetyltransferase</fullName>
    </submittedName>
</protein>
<name>A0ABU6AE96_9PSEU</name>
<evidence type="ECO:0000256" key="1">
    <source>
        <dbReference type="ARBA" id="ARBA00022679"/>
    </source>
</evidence>
<dbReference type="RefSeq" id="WP_324267282.1">
    <property type="nucleotide sequence ID" value="NZ_JAWLNX010000014.1"/>
</dbReference>
<dbReference type="Pfam" id="PF00583">
    <property type="entry name" value="Acetyltransf_1"/>
    <property type="match status" value="1"/>
</dbReference>
<dbReference type="InterPro" id="IPR050832">
    <property type="entry name" value="Bact_Acetyltransf"/>
</dbReference>
<dbReference type="PROSITE" id="PS51186">
    <property type="entry name" value="GNAT"/>
    <property type="match status" value="1"/>
</dbReference>
<dbReference type="Proteomes" id="UP001327093">
    <property type="component" value="Unassembled WGS sequence"/>
</dbReference>
<keyword evidence="5" id="KW-1185">Reference proteome</keyword>
<accession>A0ABU6AE96</accession>
<dbReference type="Gene3D" id="3.40.630.30">
    <property type="match status" value="2"/>
</dbReference>
<evidence type="ECO:0000313" key="4">
    <source>
        <dbReference type="EMBL" id="MEB3369798.1"/>
    </source>
</evidence>
<dbReference type="PANTHER" id="PTHR43877">
    <property type="entry name" value="AMINOALKYLPHOSPHONATE N-ACETYLTRANSFERASE-RELATED-RELATED"/>
    <property type="match status" value="1"/>
</dbReference>
<comment type="caution">
    <text evidence="4">The sequence shown here is derived from an EMBL/GenBank/DDBJ whole genome shotgun (WGS) entry which is preliminary data.</text>
</comment>
<dbReference type="CDD" id="cd04301">
    <property type="entry name" value="NAT_SF"/>
    <property type="match status" value="1"/>
</dbReference>
<dbReference type="EMBL" id="JAWLNX010000014">
    <property type="protein sequence ID" value="MEB3369798.1"/>
    <property type="molecule type" value="Genomic_DNA"/>
</dbReference>
<organism evidence="4 5">
    <name type="scientific">Saccharopolyspora mangrovi</name>
    <dbReference type="NCBI Taxonomy" id="3082379"/>
    <lineage>
        <taxon>Bacteria</taxon>
        <taxon>Bacillati</taxon>
        <taxon>Actinomycetota</taxon>
        <taxon>Actinomycetes</taxon>
        <taxon>Pseudonocardiales</taxon>
        <taxon>Pseudonocardiaceae</taxon>
        <taxon>Saccharopolyspora</taxon>
    </lineage>
</organism>
<keyword evidence="1" id="KW-0808">Transferase</keyword>
<sequence>MSVRPLQEGDLDAADFVMRTAFGTFLGVPEPVTVFGDVEYVQPRFTAAPDWAFAAERDGEIVGSNFVTRWGSFGFFGPITVRPDLWGQGIASLLMRPVMDLFERWQVRQAGLFTFPQSPQHIGLYQKFGFWPQYLTPLMDKPVSPVIESHGYTTYSETPEAERDGVVRGCFEVTDAIFDGLDVAHEIRSTHAQGLGDTVLVHGDGELLGFAVCHCGAGEAGSGACFIKFGAVRPGADAPEVFERLLDACEDLAGKRGLERMVAGANAARHDACRRLLARGYRTWLEGVIMQKPDEPGYCRPDTYVIDDLR</sequence>
<proteinExistence type="predicted"/>
<reference evidence="4 5" key="1">
    <citation type="submission" date="2023-10" db="EMBL/GenBank/DDBJ databases">
        <title>Saccharopolyspora sp. nov., isolated from mangrove soil.</title>
        <authorList>
            <person name="Lu Y."/>
            <person name="Liu W."/>
        </authorList>
    </citation>
    <scope>NUCLEOTIDE SEQUENCE [LARGE SCALE GENOMIC DNA]</scope>
    <source>
        <strain evidence="4 5">S2-29</strain>
    </source>
</reference>
<dbReference type="PANTHER" id="PTHR43877:SF2">
    <property type="entry name" value="AMINOALKYLPHOSPHONATE N-ACETYLTRANSFERASE-RELATED"/>
    <property type="match status" value="1"/>
</dbReference>
<gene>
    <name evidence="4" type="ORF">R4I43_20515</name>
</gene>
<dbReference type="SUPFAM" id="SSF55729">
    <property type="entry name" value="Acyl-CoA N-acyltransferases (Nat)"/>
    <property type="match status" value="2"/>
</dbReference>
<evidence type="ECO:0000256" key="2">
    <source>
        <dbReference type="ARBA" id="ARBA00023315"/>
    </source>
</evidence>